<sequence length="62" mass="6897">MTRTTKIGQEGRTTSHLQMLDVRELSKTPKSNRSSPLTHNAKKYGIILMEKPITPASSTLSK</sequence>
<feature type="region of interest" description="Disordered" evidence="1">
    <location>
        <begin position="1"/>
        <end position="40"/>
    </location>
</feature>
<name>A0A2P2LIZ5_RHIMU</name>
<protein>
    <submittedName>
        <fullName evidence="2">Uncharacterized protein MANES_12G020700</fullName>
    </submittedName>
</protein>
<dbReference type="EMBL" id="GGEC01037435">
    <property type="protein sequence ID" value="MBX17919.1"/>
    <property type="molecule type" value="Transcribed_RNA"/>
</dbReference>
<evidence type="ECO:0000256" key="1">
    <source>
        <dbReference type="SAM" id="MobiDB-lite"/>
    </source>
</evidence>
<proteinExistence type="predicted"/>
<feature type="compositionally biased region" description="Polar residues" evidence="1">
    <location>
        <begin position="1"/>
        <end position="17"/>
    </location>
</feature>
<accession>A0A2P2LIZ5</accession>
<reference evidence="2" key="1">
    <citation type="submission" date="2018-02" db="EMBL/GenBank/DDBJ databases">
        <title>Rhizophora mucronata_Transcriptome.</title>
        <authorList>
            <person name="Meera S.P."/>
            <person name="Sreeshan A."/>
            <person name="Augustine A."/>
        </authorList>
    </citation>
    <scope>NUCLEOTIDE SEQUENCE</scope>
    <source>
        <tissue evidence="2">Leaf</tissue>
    </source>
</reference>
<organism evidence="2">
    <name type="scientific">Rhizophora mucronata</name>
    <name type="common">Asiatic mangrove</name>
    <dbReference type="NCBI Taxonomy" id="61149"/>
    <lineage>
        <taxon>Eukaryota</taxon>
        <taxon>Viridiplantae</taxon>
        <taxon>Streptophyta</taxon>
        <taxon>Embryophyta</taxon>
        <taxon>Tracheophyta</taxon>
        <taxon>Spermatophyta</taxon>
        <taxon>Magnoliopsida</taxon>
        <taxon>eudicotyledons</taxon>
        <taxon>Gunneridae</taxon>
        <taxon>Pentapetalae</taxon>
        <taxon>rosids</taxon>
        <taxon>fabids</taxon>
        <taxon>Malpighiales</taxon>
        <taxon>Rhizophoraceae</taxon>
        <taxon>Rhizophora</taxon>
    </lineage>
</organism>
<evidence type="ECO:0000313" key="2">
    <source>
        <dbReference type="EMBL" id="MBX17919.1"/>
    </source>
</evidence>
<dbReference type="AlphaFoldDB" id="A0A2P2LIZ5"/>
<feature type="compositionally biased region" description="Polar residues" evidence="1">
    <location>
        <begin position="28"/>
        <end position="38"/>
    </location>
</feature>